<feature type="domain" description="N-acetyltransferase" evidence="1">
    <location>
        <begin position="46"/>
        <end position="137"/>
    </location>
</feature>
<proteinExistence type="predicted"/>
<dbReference type="InterPro" id="IPR016181">
    <property type="entry name" value="Acyl_CoA_acyltransferase"/>
</dbReference>
<gene>
    <name evidence="2" type="ORF">PSAKL28_46370</name>
</gene>
<dbReference type="RefSeq" id="WP_038614882.1">
    <property type="nucleotide sequence ID" value="NZ_CP009048.1"/>
</dbReference>
<dbReference type="SUPFAM" id="SSF55729">
    <property type="entry name" value="Acyl-CoA N-acyltransferases (Nat)"/>
    <property type="match status" value="1"/>
</dbReference>
<sequence>MQLIDYRDLSQAQRDQLVGIQVHPEQQRYCGDMASALYILLGTESDDMRGVVLLLDAEPRAFLLLQRGAFLPPWAAADAATISALQVDQRLQGRGLGRFCMQALPGLVRACWPDVRRLQLSVEPDNHAALALYRGTGWIDSGNGYRARKGYECQLTLML</sequence>
<accession>A0A077FE46</accession>
<reference evidence="2 3" key="1">
    <citation type="submission" date="2014-07" db="EMBL/GenBank/DDBJ databases">
        <authorList>
            <person name="Lee K."/>
            <person name="Lim J.Y."/>
            <person name="Hwang I."/>
        </authorList>
    </citation>
    <scope>NUCLEOTIDE SEQUENCE [LARGE SCALE GENOMIC DNA]</scope>
    <source>
        <strain evidence="2 3">KL28</strain>
    </source>
</reference>
<dbReference type="GO" id="GO:0016747">
    <property type="term" value="F:acyltransferase activity, transferring groups other than amino-acyl groups"/>
    <property type="evidence" value="ECO:0007669"/>
    <property type="project" value="InterPro"/>
</dbReference>
<dbReference type="InterPro" id="IPR000182">
    <property type="entry name" value="GNAT_dom"/>
</dbReference>
<protein>
    <submittedName>
        <fullName evidence="2">N-acetyltransferase GCN5</fullName>
    </submittedName>
</protein>
<dbReference type="HOGENOM" id="CLU_111226_1_0_6"/>
<dbReference type="KEGG" id="palk:PSAKL28_46370"/>
<dbReference type="OrthoDB" id="9127144at2"/>
<dbReference type="eggNOG" id="COG1670">
    <property type="taxonomic scope" value="Bacteria"/>
</dbReference>
<evidence type="ECO:0000313" key="3">
    <source>
        <dbReference type="Proteomes" id="UP000028931"/>
    </source>
</evidence>
<dbReference type="AlphaFoldDB" id="A0A077FE46"/>
<dbReference type="Gene3D" id="3.40.630.30">
    <property type="match status" value="1"/>
</dbReference>
<evidence type="ECO:0000313" key="2">
    <source>
        <dbReference type="EMBL" id="AIL63777.1"/>
    </source>
</evidence>
<evidence type="ECO:0000259" key="1">
    <source>
        <dbReference type="Pfam" id="PF00583"/>
    </source>
</evidence>
<organism evidence="2 3">
    <name type="scientific">Pseudomonas alkylphenolica</name>
    <dbReference type="NCBI Taxonomy" id="237609"/>
    <lineage>
        <taxon>Bacteria</taxon>
        <taxon>Pseudomonadati</taxon>
        <taxon>Pseudomonadota</taxon>
        <taxon>Gammaproteobacteria</taxon>
        <taxon>Pseudomonadales</taxon>
        <taxon>Pseudomonadaceae</taxon>
        <taxon>Pseudomonas</taxon>
    </lineage>
</organism>
<dbReference type="Pfam" id="PF00583">
    <property type="entry name" value="Acetyltransf_1"/>
    <property type="match status" value="1"/>
</dbReference>
<keyword evidence="2" id="KW-0808">Transferase</keyword>
<dbReference type="EMBL" id="CP009048">
    <property type="protein sequence ID" value="AIL63777.1"/>
    <property type="molecule type" value="Genomic_DNA"/>
</dbReference>
<dbReference type="Proteomes" id="UP000028931">
    <property type="component" value="Chromosome"/>
</dbReference>
<name>A0A077FE46_9PSED</name>